<dbReference type="PANTHER" id="PTHR32133">
    <property type="entry name" value="OS07G0120400 PROTEIN"/>
    <property type="match status" value="1"/>
</dbReference>
<keyword evidence="5" id="KW-1185">Reference proteome</keyword>
<gene>
    <name evidence="4" type="ORF">EJB05_23025</name>
</gene>
<reference evidence="4 5" key="1">
    <citation type="journal article" date="2019" name="Sci. Rep.">
        <title>A high-quality genome of Eragrostis curvula grass provides insights into Poaceae evolution and supports new strategies to enhance forage quality.</title>
        <authorList>
            <person name="Carballo J."/>
            <person name="Santos B.A.C.M."/>
            <person name="Zappacosta D."/>
            <person name="Garbus I."/>
            <person name="Selva J.P."/>
            <person name="Gallo C.A."/>
            <person name="Diaz A."/>
            <person name="Albertini E."/>
            <person name="Caccamo M."/>
            <person name="Echenique V."/>
        </authorList>
    </citation>
    <scope>NUCLEOTIDE SEQUENCE [LARGE SCALE GENOMIC DNA]</scope>
    <source>
        <strain evidence="5">cv. Victoria</strain>
        <tissue evidence="4">Leaf</tissue>
    </source>
</reference>
<evidence type="ECO:0000259" key="2">
    <source>
        <dbReference type="Pfam" id="PF00646"/>
    </source>
</evidence>
<organism evidence="4 5">
    <name type="scientific">Eragrostis curvula</name>
    <name type="common">weeping love grass</name>
    <dbReference type="NCBI Taxonomy" id="38414"/>
    <lineage>
        <taxon>Eukaryota</taxon>
        <taxon>Viridiplantae</taxon>
        <taxon>Streptophyta</taxon>
        <taxon>Embryophyta</taxon>
        <taxon>Tracheophyta</taxon>
        <taxon>Spermatophyta</taxon>
        <taxon>Magnoliopsida</taxon>
        <taxon>Liliopsida</taxon>
        <taxon>Poales</taxon>
        <taxon>Poaceae</taxon>
        <taxon>PACMAD clade</taxon>
        <taxon>Chloridoideae</taxon>
        <taxon>Eragrostideae</taxon>
        <taxon>Eragrostidinae</taxon>
        <taxon>Eragrostis</taxon>
    </lineage>
</organism>
<name>A0A5J9V5Y8_9POAL</name>
<feature type="region of interest" description="Disordered" evidence="1">
    <location>
        <begin position="26"/>
        <end position="72"/>
    </location>
</feature>
<dbReference type="Gramene" id="TVU31343">
    <property type="protein sequence ID" value="TVU31343"/>
    <property type="gene ID" value="EJB05_23025"/>
</dbReference>
<feature type="region of interest" description="Disordered" evidence="1">
    <location>
        <begin position="426"/>
        <end position="448"/>
    </location>
</feature>
<accession>A0A5J9V5Y8</accession>
<sequence length="448" mass="49894">MVERVCQAVRTCSRKRQRNRECLSLQGGGVDTGGRTRTERWRKGKAHNAKQRKGGDATMTKGSHPTSPAPPLEDENILAEILLRIPPHPIYLSRASCVCKRWSCLIRDPGFLRRFRAFHRTPPVLGFFHNSPCSPRFVSAQGSPSRIVHAAGALRRDGDDGMWWFVECRHGRALLRGRDWADLLVWDPMTAERREIAVPYRVRSGSFDLNAAVLCPSAADADCHSSPFSVVVVCARQGRALACVYSSGTGSWGDLFSIGMPSSQFGLTEEPGALVEDALYWLLDDSSILEFQLGNHRLALVELPSETFYIYKRNIRVVRSEGGRLGLTAVKNFSLHMWAREADSEGTVKWVLRREIDLCKLLALPLTQPRVGSIPLWISGIGEDGNVVFLRTMVGIFMVWPETKQFKAFDLEDGCSIEEIDNGGFISASDSPTNGARREVSEKKHAVL</sequence>
<evidence type="ECO:0000313" key="4">
    <source>
        <dbReference type="EMBL" id="TVU31343.1"/>
    </source>
</evidence>
<evidence type="ECO:0000313" key="5">
    <source>
        <dbReference type="Proteomes" id="UP000324897"/>
    </source>
</evidence>
<feature type="compositionally biased region" description="Basic and acidic residues" evidence="1">
    <location>
        <begin position="436"/>
        <end position="448"/>
    </location>
</feature>
<feature type="non-terminal residue" evidence="4">
    <location>
        <position position="1"/>
    </location>
</feature>
<feature type="domain" description="F-box protein AT5G49610-like beta-propeller" evidence="3">
    <location>
        <begin position="166"/>
        <end position="398"/>
    </location>
</feature>
<dbReference type="InterPro" id="IPR056594">
    <property type="entry name" value="AT5G49610-like_b-prop"/>
</dbReference>
<dbReference type="Pfam" id="PF00646">
    <property type="entry name" value="F-box"/>
    <property type="match status" value="1"/>
</dbReference>
<evidence type="ECO:0000256" key="1">
    <source>
        <dbReference type="SAM" id="MobiDB-lite"/>
    </source>
</evidence>
<dbReference type="Proteomes" id="UP000324897">
    <property type="component" value="Chromosome 1"/>
</dbReference>
<dbReference type="PANTHER" id="PTHR32133:SF302">
    <property type="entry name" value="F-BOX DOMAIN CONTAINING PROTEIN, EXPRESSED"/>
    <property type="match status" value="1"/>
</dbReference>
<protein>
    <recommendedName>
        <fullName evidence="6">F-box domain-containing protein</fullName>
    </recommendedName>
</protein>
<dbReference type="OrthoDB" id="664184at2759"/>
<dbReference type="SUPFAM" id="SSF81383">
    <property type="entry name" value="F-box domain"/>
    <property type="match status" value="1"/>
</dbReference>
<feature type="compositionally biased region" description="Basic residues" evidence="1">
    <location>
        <begin position="42"/>
        <end position="52"/>
    </location>
</feature>
<proteinExistence type="predicted"/>
<dbReference type="EMBL" id="RWGY01000011">
    <property type="protein sequence ID" value="TVU31343.1"/>
    <property type="molecule type" value="Genomic_DNA"/>
</dbReference>
<dbReference type="AlphaFoldDB" id="A0A5J9V5Y8"/>
<dbReference type="InterPro" id="IPR001810">
    <property type="entry name" value="F-box_dom"/>
</dbReference>
<evidence type="ECO:0000259" key="3">
    <source>
        <dbReference type="Pfam" id="PF23635"/>
    </source>
</evidence>
<evidence type="ECO:0008006" key="6">
    <source>
        <dbReference type="Google" id="ProtNLM"/>
    </source>
</evidence>
<comment type="caution">
    <text evidence="4">The sequence shown here is derived from an EMBL/GenBank/DDBJ whole genome shotgun (WGS) entry which is preliminary data.</text>
</comment>
<feature type="domain" description="F-box" evidence="2">
    <location>
        <begin position="76"/>
        <end position="113"/>
    </location>
</feature>
<dbReference type="Pfam" id="PF23635">
    <property type="entry name" value="Beta-prop_AT5G49610-like"/>
    <property type="match status" value="1"/>
</dbReference>
<dbReference type="InterPro" id="IPR036047">
    <property type="entry name" value="F-box-like_dom_sf"/>
</dbReference>